<dbReference type="EMBL" id="JBDLNV010000006">
    <property type="protein sequence ID" value="MFM1725175.1"/>
    <property type="molecule type" value="Genomic_DNA"/>
</dbReference>
<comment type="caution">
    <text evidence="13">The sequence shown here is derived from an EMBL/GenBank/DDBJ whole genome shotgun (WGS) entry which is preliminary data.</text>
</comment>
<evidence type="ECO:0000313" key="13">
    <source>
        <dbReference type="EMBL" id="MFM1725175.1"/>
    </source>
</evidence>
<evidence type="ECO:0000256" key="2">
    <source>
        <dbReference type="ARBA" id="ARBA00012229"/>
    </source>
</evidence>
<keyword evidence="6" id="KW-0408">Iron</keyword>
<dbReference type="Gene3D" id="2.40.30.10">
    <property type="entry name" value="Translation factors"/>
    <property type="match status" value="1"/>
</dbReference>
<organism evidence="13 14">
    <name type="scientific">Rhodococcus parequi</name>
    <dbReference type="NCBI Taxonomy" id="3137122"/>
    <lineage>
        <taxon>Bacteria</taxon>
        <taxon>Bacillati</taxon>
        <taxon>Actinomycetota</taxon>
        <taxon>Actinomycetes</taxon>
        <taxon>Mycobacteriales</taxon>
        <taxon>Nocardiaceae</taxon>
        <taxon>Rhodococcus</taxon>
    </lineage>
</organism>
<evidence type="ECO:0000256" key="6">
    <source>
        <dbReference type="ARBA" id="ARBA00023004"/>
    </source>
</evidence>
<evidence type="ECO:0000256" key="10">
    <source>
        <dbReference type="RuleBase" id="RU000356"/>
    </source>
</evidence>
<dbReference type="InterPro" id="IPR017927">
    <property type="entry name" value="FAD-bd_FR_type"/>
</dbReference>
<evidence type="ECO:0000256" key="1">
    <source>
        <dbReference type="ARBA" id="ARBA00006401"/>
    </source>
</evidence>
<gene>
    <name evidence="13" type="ORF">ABEU20_003779</name>
</gene>
<dbReference type="PANTHER" id="PTHR43396">
    <property type="entry name" value="FLAVOHEMOPROTEIN"/>
    <property type="match status" value="1"/>
</dbReference>
<evidence type="ECO:0000256" key="7">
    <source>
        <dbReference type="ARBA" id="ARBA00023027"/>
    </source>
</evidence>
<keyword evidence="3 10" id="KW-0349">Heme</keyword>
<evidence type="ECO:0000313" key="14">
    <source>
        <dbReference type="Proteomes" id="UP001629745"/>
    </source>
</evidence>
<dbReference type="SUPFAM" id="SSF63380">
    <property type="entry name" value="Riboflavin synthase domain-like"/>
    <property type="match status" value="1"/>
</dbReference>
<dbReference type="PROSITE" id="PS01033">
    <property type="entry name" value="GLOBIN"/>
    <property type="match status" value="1"/>
</dbReference>
<dbReference type="SUPFAM" id="SSF52343">
    <property type="entry name" value="Ferredoxin reductase-like, C-terminal NADP-linked domain"/>
    <property type="match status" value="1"/>
</dbReference>
<accession>A0ABW9FKB3</accession>
<keyword evidence="10" id="KW-0813">Transport</keyword>
<comment type="similarity">
    <text evidence="10">Belongs to the globin family.</text>
</comment>
<dbReference type="InterPro" id="IPR009050">
    <property type="entry name" value="Globin-like_sf"/>
</dbReference>
<evidence type="ECO:0000256" key="4">
    <source>
        <dbReference type="ARBA" id="ARBA00022621"/>
    </source>
</evidence>
<dbReference type="InterPro" id="IPR017938">
    <property type="entry name" value="Riboflavin_synthase-like_b-brl"/>
</dbReference>
<dbReference type="EC" id="1.14.12.17" evidence="2"/>
<evidence type="ECO:0000256" key="3">
    <source>
        <dbReference type="ARBA" id="ARBA00022617"/>
    </source>
</evidence>
<dbReference type="RefSeq" id="WP_420165670.1">
    <property type="nucleotide sequence ID" value="NZ_JBDLNV010000006.1"/>
</dbReference>
<comment type="catalytic activity">
    <reaction evidence="9">
        <text>2 nitric oxide + NADPH + 2 O2 = 2 nitrate + NADP(+) + H(+)</text>
        <dbReference type="Rhea" id="RHEA:19465"/>
        <dbReference type="ChEBI" id="CHEBI:15378"/>
        <dbReference type="ChEBI" id="CHEBI:15379"/>
        <dbReference type="ChEBI" id="CHEBI:16480"/>
        <dbReference type="ChEBI" id="CHEBI:17632"/>
        <dbReference type="ChEBI" id="CHEBI:57783"/>
        <dbReference type="ChEBI" id="CHEBI:58349"/>
        <dbReference type="EC" id="1.14.12.17"/>
    </reaction>
</comment>
<keyword evidence="7" id="KW-0520">NAD</keyword>
<keyword evidence="14" id="KW-1185">Reference proteome</keyword>
<comment type="catalytic activity">
    <reaction evidence="8">
        <text>2 nitric oxide + NADH + 2 O2 = 2 nitrate + NAD(+) + H(+)</text>
        <dbReference type="Rhea" id="RHEA:19469"/>
        <dbReference type="ChEBI" id="CHEBI:15378"/>
        <dbReference type="ChEBI" id="CHEBI:15379"/>
        <dbReference type="ChEBI" id="CHEBI:16480"/>
        <dbReference type="ChEBI" id="CHEBI:17632"/>
        <dbReference type="ChEBI" id="CHEBI:57540"/>
        <dbReference type="ChEBI" id="CHEBI:57945"/>
        <dbReference type="EC" id="1.14.12.17"/>
    </reaction>
</comment>
<evidence type="ECO:0000256" key="5">
    <source>
        <dbReference type="ARBA" id="ARBA00022723"/>
    </source>
</evidence>
<feature type="domain" description="Globin" evidence="11">
    <location>
        <begin position="16"/>
        <end position="156"/>
    </location>
</feature>
<dbReference type="InterPro" id="IPR039261">
    <property type="entry name" value="FNR_nucleotide-bd"/>
</dbReference>
<protein>
    <recommendedName>
        <fullName evidence="2">nitric oxide dioxygenase</fullName>
        <ecNumber evidence="2">1.14.12.17</ecNumber>
    </recommendedName>
</protein>
<evidence type="ECO:0000259" key="11">
    <source>
        <dbReference type="PROSITE" id="PS01033"/>
    </source>
</evidence>
<dbReference type="InterPro" id="IPR012292">
    <property type="entry name" value="Globin/Proto"/>
</dbReference>
<feature type="domain" description="FAD-binding FR-type" evidence="12">
    <location>
        <begin position="168"/>
        <end position="271"/>
    </location>
</feature>
<reference evidence="13 14" key="1">
    <citation type="submission" date="2023-11" db="EMBL/GenBank/DDBJ databases">
        <authorList>
            <person name="Val-Calvo J."/>
            <person name="Scortti M."/>
            <person name="Vazquez-Boland J."/>
        </authorList>
    </citation>
    <scope>NUCLEOTIDE SEQUENCE [LARGE SCALE GENOMIC DNA]</scope>
    <source>
        <strain evidence="13 14">PAM 2766</strain>
    </source>
</reference>
<dbReference type="SUPFAM" id="SSF46458">
    <property type="entry name" value="Globin-like"/>
    <property type="match status" value="1"/>
</dbReference>
<evidence type="ECO:0000256" key="9">
    <source>
        <dbReference type="ARBA" id="ARBA00049433"/>
    </source>
</evidence>
<name>A0ABW9FKB3_9NOCA</name>
<dbReference type="Gene3D" id="3.40.50.80">
    <property type="entry name" value="Nucleotide-binding domain of ferredoxin-NADP reductase (FNR) module"/>
    <property type="match status" value="1"/>
</dbReference>
<dbReference type="InterPro" id="IPR000971">
    <property type="entry name" value="Globin"/>
</dbReference>
<dbReference type="Pfam" id="PF00042">
    <property type="entry name" value="Globin"/>
    <property type="match status" value="1"/>
</dbReference>
<dbReference type="Gene3D" id="1.10.490.10">
    <property type="entry name" value="Globins"/>
    <property type="match status" value="1"/>
</dbReference>
<proteinExistence type="inferred from homology"/>
<dbReference type="Proteomes" id="UP001629745">
    <property type="component" value="Unassembled WGS sequence"/>
</dbReference>
<dbReference type="PANTHER" id="PTHR43396:SF3">
    <property type="entry name" value="FLAVOHEMOPROTEIN"/>
    <property type="match status" value="1"/>
</dbReference>
<sequence length="402" mass="43528">MPGTVAAKPAPTHASPLSPEAFTVVEATLPLVGEHLGEISRRLYRHLFESVPALAADLFNRTNQESGEQQKALAGAIAAFATLLVTEDAPAIDRVMSRIAAKHASLGIVRLHYDLVHRALFRALPEVLGDAVTPAVAAAWDEVYWLMAESLIAQETAIYDRAPVPSGRVWQILTVVERREDAPGVWTFTLAGGAGTPMANWSAGQYVSVAMLVDGARQIRQYTLMAGERPDTWDITVDPMPGGLVSTELVTAVGVGYPLTVSFPCGTPYPIPNDHPLVLGSSGVGSALTVAVLQRLIAARDTRPVTVVHVDSSATGFAHRRRIEALLAAYAGRSSLDAYYVDEPETAVPLLREREWHRDAEVYLCGSAKFMRQVRRVAVVAGVVPEKIHYEVFSPDSWFGFD</sequence>
<evidence type="ECO:0000259" key="12">
    <source>
        <dbReference type="PROSITE" id="PS51384"/>
    </source>
</evidence>
<keyword evidence="4 10" id="KW-0561">Oxygen transport</keyword>
<comment type="similarity">
    <text evidence="1">In the C-terminal section; belongs to the flavoprotein pyridine nucleotide cytochrome reductase family.</text>
</comment>
<keyword evidence="5" id="KW-0479">Metal-binding</keyword>
<evidence type="ECO:0000256" key="8">
    <source>
        <dbReference type="ARBA" id="ARBA00048649"/>
    </source>
</evidence>
<dbReference type="PROSITE" id="PS51384">
    <property type="entry name" value="FAD_FR"/>
    <property type="match status" value="1"/>
</dbReference>